<comment type="caution">
    <text evidence="1">The sequence shown here is derived from an EMBL/GenBank/DDBJ whole genome shotgun (WGS) entry which is preliminary data.</text>
</comment>
<protein>
    <submittedName>
        <fullName evidence="1">Uncharacterized protein</fullName>
    </submittedName>
</protein>
<dbReference type="Pfam" id="PF08208">
    <property type="entry name" value="RNA_polI_A34"/>
    <property type="match status" value="1"/>
</dbReference>
<name>A0AA35QYB3_GEOBA</name>
<dbReference type="GO" id="GO:0006360">
    <property type="term" value="P:transcription by RNA polymerase I"/>
    <property type="evidence" value="ECO:0007669"/>
    <property type="project" value="InterPro"/>
</dbReference>
<dbReference type="InterPro" id="IPR013240">
    <property type="entry name" value="DNA-dir_RNA_pol1_su_RPA34"/>
</dbReference>
<gene>
    <name evidence="1" type="ORF">GBAR_LOCUS1654</name>
</gene>
<evidence type="ECO:0000313" key="1">
    <source>
        <dbReference type="EMBL" id="CAI7995227.1"/>
    </source>
</evidence>
<proteinExistence type="predicted"/>
<dbReference type="Gene3D" id="6.20.250.70">
    <property type="match status" value="1"/>
</dbReference>
<dbReference type="AlphaFoldDB" id="A0AA35QYB3"/>
<dbReference type="Proteomes" id="UP001174909">
    <property type="component" value="Unassembled WGS sequence"/>
</dbReference>
<reference evidence="1" key="1">
    <citation type="submission" date="2023-03" db="EMBL/GenBank/DDBJ databases">
        <authorList>
            <person name="Steffen K."/>
            <person name="Cardenas P."/>
        </authorList>
    </citation>
    <scope>NUCLEOTIDE SEQUENCE</scope>
</reference>
<organism evidence="1 2">
    <name type="scientific">Geodia barretti</name>
    <name type="common">Barrett's horny sponge</name>
    <dbReference type="NCBI Taxonomy" id="519541"/>
    <lineage>
        <taxon>Eukaryota</taxon>
        <taxon>Metazoa</taxon>
        <taxon>Porifera</taxon>
        <taxon>Demospongiae</taxon>
        <taxon>Heteroscleromorpha</taxon>
        <taxon>Tetractinellida</taxon>
        <taxon>Astrophorina</taxon>
        <taxon>Geodiidae</taxon>
        <taxon>Geodia</taxon>
    </lineage>
</organism>
<accession>A0AA35QYB3</accession>
<dbReference type="EMBL" id="CASHTH010000241">
    <property type="protein sequence ID" value="CAI7995227.1"/>
    <property type="molecule type" value="Genomic_DNA"/>
</dbReference>
<keyword evidence="2" id="KW-1185">Reference proteome</keyword>
<evidence type="ECO:0000313" key="2">
    <source>
        <dbReference type="Proteomes" id="UP001174909"/>
    </source>
</evidence>
<sequence>MPNRRLAEDLLRDAECSKVVAGAESQLRDDREIWIIRVPRDIDVASLHGATVAMDRIEQTLPGDKKYQLAISQAPILSSSVVIPTSNAGELEYGPSICGELQLKQGVEIGKVEVPQAVAGSEKGPIPSWSETEMETFWMENSLSPTKRE</sequence>